<protein>
    <recommendedName>
        <fullName evidence="13">UDP-N-acetylglucosamine 1-carboxyvinyltransferase</fullName>
        <ecNumber evidence="13">2.5.1.7</ecNumber>
    </recommendedName>
    <alternativeName>
        <fullName evidence="13">Enoylpyruvate transferase</fullName>
    </alternativeName>
    <alternativeName>
        <fullName evidence="13">UDP-N-acetylglucosamine enolpyruvyl transferase</fullName>
        <shortName evidence="13">EPT</shortName>
    </alternativeName>
</protein>
<evidence type="ECO:0000256" key="5">
    <source>
        <dbReference type="ARBA" id="ARBA00022679"/>
    </source>
</evidence>
<gene>
    <name evidence="13" type="primary">murA</name>
    <name evidence="15" type="ordered locus">RBRH_02295</name>
</gene>
<sequence>MRIKRDNLGVTNDAPVAQAVHASRPPATQSGSESMDKLLIDGGVRLSGEITVSGAKNATLPILCASLLSAEPVQLENVPNLQDVRTMLKLLGQMGVRSEVNGNTVTLDASQVDKPVAPYELVKTMRASILVLGPLVARFGHAQVSLPGGCAIGARPVDQHIKGLTAMGAQISIEHGFIDARASRLKGAHVITDMITVTGTENLLMAAVLADGETVLENAAREPEVTDLANLLVAMGARIDGIGTDRLVVHGVPRLHGARHAVIPDRIEAGTFLCAAAATGGDVTLRGVTPLILEAVIDKLREAGAQVSAGDDWIRLRMPGRARAVSFRTSEYPAFPTDMQAQFMALNAIATGTSQVVETIFENRFMHVQELNRLGANITIDGNTALVTGVDKLSGAKVMATDLRASASLVIAALVADGQTLIDRIYHLDRGYDRMEIKLGALGANVSRVSATAPINTDDATQKDGLAHGAAA</sequence>
<dbReference type="InterPro" id="IPR001986">
    <property type="entry name" value="Enolpyruvate_Tfrase_dom"/>
</dbReference>
<dbReference type="Proteomes" id="UP000007437">
    <property type="component" value="Chromosome"/>
</dbReference>
<evidence type="ECO:0000256" key="8">
    <source>
        <dbReference type="ARBA" id="ARBA00023306"/>
    </source>
</evidence>
<dbReference type="HAMAP" id="MF_00111">
    <property type="entry name" value="MurA"/>
    <property type="match status" value="1"/>
</dbReference>
<evidence type="ECO:0000259" key="14">
    <source>
        <dbReference type="Pfam" id="PF00275"/>
    </source>
</evidence>
<evidence type="ECO:0000256" key="3">
    <source>
        <dbReference type="ARBA" id="ARBA00022490"/>
    </source>
</evidence>
<feature type="binding site" evidence="13">
    <location>
        <position position="338"/>
    </location>
    <ligand>
        <name>UDP-N-acetyl-alpha-D-glucosamine</name>
        <dbReference type="ChEBI" id="CHEBI:57705"/>
    </ligand>
</feature>
<keyword evidence="6 13" id="KW-0133">Cell shape</keyword>
<dbReference type="NCBIfam" id="TIGR01072">
    <property type="entry name" value="murA"/>
    <property type="match status" value="1"/>
</dbReference>
<dbReference type="NCBIfam" id="NF006873">
    <property type="entry name" value="PRK09369.1"/>
    <property type="match status" value="1"/>
</dbReference>
<dbReference type="AlphaFoldDB" id="E5APU6"/>
<comment type="pathway">
    <text evidence="2 13">Cell wall biogenesis; peptidoglycan biosynthesis.</text>
</comment>
<dbReference type="PANTHER" id="PTHR43783">
    <property type="entry name" value="UDP-N-ACETYLGLUCOSAMINE 1-CARBOXYVINYLTRANSFERASE"/>
    <property type="match status" value="1"/>
</dbReference>
<feature type="active site" description="Proton donor" evidence="13">
    <location>
        <position position="150"/>
    </location>
</feature>
<dbReference type="STRING" id="882378.RBRH_02295"/>
<dbReference type="PANTHER" id="PTHR43783:SF1">
    <property type="entry name" value="UDP-N-ACETYLGLUCOSAMINE 1-CARBOXYVINYLTRANSFERASE"/>
    <property type="match status" value="1"/>
</dbReference>
<dbReference type="GO" id="GO:0005737">
    <property type="term" value="C:cytoplasm"/>
    <property type="evidence" value="ECO:0007669"/>
    <property type="project" value="UniProtKB-SubCell"/>
</dbReference>
<dbReference type="GO" id="GO:0008360">
    <property type="term" value="P:regulation of cell shape"/>
    <property type="evidence" value="ECO:0007669"/>
    <property type="project" value="UniProtKB-KW"/>
</dbReference>
<comment type="similarity">
    <text evidence="11 13">Belongs to the EPSP synthase family. MurA subfamily.</text>
</comment>
<evidence type="ECO:0000256" key="2">
    <source>
        <dbReference type="ARBA" id="ARBA00004752"/>
    </source>
</evidence>
<comment type="subcellular location">
    <subcellularLocation>
        <location evidence="1 13">Cytoplasm</location>
    </subcellularLocation>
</comment>
<feature type="domain" description="Enolpyruvate transferase" evidence="14">
    <location>
        <begin position="41"/>
        <end position="437"/>
    </location>
</feature>
<keyword evidence="5 13" id="KW-0808">Transferase</keyword>
<feature type="binding site" evidence="13">
    <location>
        <begin position="56"/>
        <end position="57"/>
    </location>
    <ligand>
        <name>phosphoenolpyruvate</name>
        <dbReference type="ChEBI" id="CHEBI:58702"/>
    </ligand>
</feature>
<feature type="binding site" evidence="13">
    <location>
        <position position="126"/>
    </location>
    <ligand>
        <name>UDP-N-acetyl-alpha-D-glucosamine</name>
        <dbReference type="ChEBI" id="CHEBI:57705"/>
    </ligand>
</feature>
<dbReference type="HOGENOM" id="CLU_027387_0_0_4"/>
<evidence type="ECO:0000256" key="1">
    <source>
        <dbReference type="ARBA" id="ARBA00004496"/>
    </source>
</evidence>
<dbReference type="GO" id="GO:0009252">
    <property type="term" value="P:peptidoglycan biosynthetic process"/>
    <property type="evidence" value="ECO:0007669"/>
    <property type="project" value="UniProtKB-UniRule"/>
</dbReference>
<dbReference type="InterPro" id="IPR013792">
    <property type="entry name" value="RNA3'P_cycl/enolpyr_Trfase_a/b"/>
</dbReference>
<dbReference type="InterPro" id="IPR036968">
    <property type="entry name" value="Enolpyruvate_Tfrase_sf"/>
</dbReference>
<reference evidence="15 16" key="1">
    <citation type="journal article" date="2011" name="J. Bacteriol.">
        <title>Complete genome sequence of Burkholderia rhizoxinica, an endosymbiont of Rhizopus microsporus.</title>
        <authorList>
            <person name="Lackner G."/>
            <person name="Moebius N."/>
            <person name="Partida-Martinez L."/>
            <person name="Hertweck C."/>
        </authorList>
    </citation>
    <scope>NUCLEOTIDE SEQUENCE [LARGE SCALE GENOMIC DNA]</scope>
    <source>
        <strain evidence="16">DSM 19002 / CIP 109453 / HKI 454</strain>
    </source>
</reference>
<dbReference type="GO" id="GO:0071555">
    <property type="term" value="P:cell wall organization"/>
    <property type="evidence" value="ECO:0007669"/>
    <property type="project" value="UniProtKB-KW"/>
</dbReference>
<dbReference type="SUPFAM" id="SSF55205">
    <property type="entry name" value="EPT/RTPC-like"/>
    <property type="match status" value="1"/>
</dbReference>
<evidence type="ECO:0000256" key="7">
    <source>
        <dbReference type="ARBA" id="ARBA00022984"/>
    </source>
</evidence>
<comment type="catalytic activity">
    <reaction evidence="12 13">
        <text>phosphoenolpyruvate + UDP-N-acetyl-alpha-D-glucosamine = UDP-N-acetyl-3-O-(1-carboxyvinyl)-alpha-D-glucosamine + phosphate</text>
        <dbReference type="Rhea" id="RHEA:18681"/>
        <dbReference type="ChEBI" id="CHEBI:43474"/>
        <dbReference type="ChEBI" id="CHEBI:57705"/>
        <dbReference type="ChEBI" id="CHEBI:58702"/>
        <dbReference type="ChEBI" id="CHEBI:68483"/>
        <dbReference type="EC" id="2.5.1.7"/>
    </reaction>
</comment>
<keyword evidence="9 13" id="KW-0961">Cell wall biogenesis/degradation</keyword>
<dbReference type="eggNOG" id="COG0766">
    <property type="taxonomic scope" value="Bacteria"/>
</dbReference>
<keyword evidence="7 13" id="KW-0573">Peptidoglycan synthesis</keyword>
<evidence type="ECO:0000256" key="6">
    <source>
        <dbReference type="ARBA" id="ARBA00022960"/>
    </source>
</evidence>
<keyword evidence="4 13" id="KW-0132">Cell division</keyword>
<evidence type="ECO:0000256" key="10">
    <source>
        <dbReference type="ARBA" id="ARBA00023317"/>
    </source>
</evidence>
<evidence type="ECO:0000256" key="13">
    <source>
        <dbReference type="HAMAP-Rule" id="MF_00111"/>
    </source>
</evidence>
<feature type="modified residue" description="2-(S-cysteinyl)pyruvic acid O-phosphothioketal" evidence="13">
    <location>
        <position position="150"/>
    </location>
</feature>
<evidence type="ECO:0000256" key="9">
    <source>
        <dbReference type="ARBA" id="ARBA00023316"/>
    </source>
</evidence>
<comment type="function">
    <text evidence="13">Cell wall formation. Adds enolpyruvyl to UDP-N-acetylglucosamine.</text>
</comment>
<dbReference type="EC" id="2.5.1.7" evidence="13"/>
<evidence type="ECO:0000256" key="4">
    <source>
        <dbReference type="ARBA" id="ARBA00022618"/>
    </source>
</evidence>
<dbReference type="KEGG" id="brh:RBRH_02295"/>
<feature type="binding site" evidence="13">
    <location>
        <begin position="155"/>
        <end position="159"/>
    </location>
    <ligand>
        <name>UDP-N-acetyl-alpha-D-glucosamine</name>
        <dbReference type="ChEBI" id="CHEBI:57705"/>
    </ligand>
</feature>
<name>E5APU6_MYCRK</name>
<evidence type="ECO:0000313" key="16">
    <source>
        <dbReference type="Proteomes" id="UP000007437"/>
    </source>
</evidence>
<dbReference type="GO" id="GO:0008760">
    <property type="term" value="F:UDP-N-acetylglucosamine 1-carboxyvinyltransferase activity"/>
    <property type="evidence" value="ECO:0007669"/>
    <property type="project" value="UniProtKB-UniRule"/>
</dbReference>
<dbReference type="InterPro" id="IPR005750">
    <property type="entry name" value="UDP_GlcNAc_COvinyl_MurA"/>
</dbReference>
<keyword evidence="8 13" id="KW-0131">Cell cycle</keyword>
<accession>E5APU6</accession>
<dbReference type="InterPro" id="IPR050068">
    <property type="entry name" value="MurA_subfamily"/>
</dbReference>
<keyword evidence="10 13" id="KW-0670">Pyruvate</keyword>
<evidence type="ECO:0000256" key="11">
    <source>
        <dbReference type="ARBA" id="ARBA00038367"/>
    </source>
</evidence>
<proteinExistence type="inferred from homology"/>
<dbReference type="GO" id="GO:0019277">
    <property type="term" value="P:UDP-N-acetylgalactosamine biosynthetic process"/>
    <property type="evidence" value="ECO:0007669"/>
    <property type="project" value="InterPro"/>
</dbReference>
<evidence type="ECO:0000256" key="12">
    <source>
        <dbReference type="ARBA" id="ARBA00047527"/>
    </source>
</evidence>
<dbReference type="UniPathway" id="UPA00219"/>
<feature type="binding site" evidence="13">
    <location>
        <position position="360"/>
    </location>
    <ligand>
        <name>UDP-N-acetyl-alpha-D-glucosamine</name>
        <dbReference type="ChEBI" id="CHEBI:57705"/>
    </ligand>
</feature>
<comment type="caution">
    <text evidence="13">Lacks conserved residue(s) required for the propagation of feature annotation.</text>
</comment>
<dbReference type="EMBL" id="FR687359">
    <property type="protein sequence ID" value="CBW74628.1"/>
    <property type="molecule type" value="Genomic_DNA"/>
</dbReference>
<dbReference type="Pfam" id="PF00275">
    <property type="entry name" value="EPSP_synthase"/>
    <property type="match status" value="1"/>
</dbReference>
<dbReference type="CDD" id="cd01555">
    <property type="entry name" value="UdpNAET"/>
    <property type="match status" value="1"/>
</dbReference>
<organism evidence="15 16">
    <name type="scientific">Mycetohabitans rhizoxinica (strain DSM 19002 / CIP 109453 / HKI 454)</name>
    <name type="common">Paraburkholderia rhizoxinica</name>
    <dbReference type="NCBI Taxonomy" id="882378"/>
    <lineage>
        <taxon>Bacteria</taxon>
        <taxon>Pseudomonadati</taxon>
        <taxon>Pseudomonadota</taxon>
        <taxon>Betaproteobacteria</taxon>
        <taxon>Burkholderiales</taxon>
        <taxon>Burkholderiaceae</taxon>
        <taxon>Mycetohabitans</taxon>
    </lineage>
</organism>
<dbReference type="FunFam" id="3.65.10.10:FF:000001">
    <property type="entry name" value="UDP-N-acetylglucosamine 1-carboxyvinyltransferase"/>
    <property type="match status" value="1"/>
</dbReference>
<dbReference type="Gene3D" id="3.65.10.10">
    <property type="entry name" value="Enolpyruvate transferase domain"/>
    <property type="match status" value="2"/>
</dbReference>
<evidence type="ECO:0000313" key="15">
    <source>
        <dbReference type="EMBL" id="CBW74628.1"/>
    </source>
</evidence>
<keyword evidence="3 13" id="KW-0963">Cytoplasm</keyword>
<dbReference type="GO" id="GO:0051301">
    <property type="term" value="P:cell division"/>
    <property type="evidence" value="ECO:0007669"/>
    <property type="project" value="UniProtKB-KW"/>
</dbReference>